<proteinExistence type="inferred from homology"/>
<evidence type="ECO:0000256" key="3">
    <source>
        <dbReference type="ARBA" id="ARBA00011897"/>
    </source>
</evidence>
<sequence length="714" mass="77060">MTTDARPTRRPYPHAERQDVVQELHGLRVPDPYRWLEDAEDAATLRWSAEQQELYASERASWDDLERWRSEVAALGAVDRVWSPKVRGDRVFWLRQDAGQEHPVLVVAEAGSPDSTPRVLLDPSVLDPSGRTVLDAWEPSVEGGLLACQVSRDGTEDSLLRVIDVATGETVDGPIDRVRKSSVGWLPGGAAFYYVRHLDPRLNPGEERYHRRVCLHRVGTAPDADAVVFGEGRDKTQFYSVSVTADGRWLGVTATLGTGRGTDLHLADLTAAPLDRPLLRPVQEGMDAATRLHAVPGTGPQDPVWLRTDRDAARGRVVACRPSELHLGPAAWREVIPERPGAVLTHLVVLSGPELKHPLGLAAWTRDTVAELTVHDLVEGRQVATVPLPGTGAVGDFSAGAPGGHEAWFAYTDFVTPVRVLRFDARTLRVTGWERDARQAPAVAGAVTRQVAFPSRDGTTVRMFVISPAGRPDVPRPALLTGYGGFGRTMSPRYRALVLAWVRAGGVFAWAGLRGGGEEGEAWHRAGSGRHKQNTFDDFAAAADRLLDEGWTEPGRIAIMGGSNGGLLVGAALTQRPAAYAAVVCMSPLLDMVRYELSGLGPSWTPEYGSAQDPAALRVLLGYSPYHRVTPGTAYPAVLLTAADGDTRTDPLHARKMCAALQHATTGPGPILLRLEHGVGHSDRAASRAAALQAECLTFLAQRVGLPAPERPGT</sequence>
<dbReference type="PANTHER" id="PTHR42881">
    <property type="entry name" value="PROLYL ENDOPEPTIDASE"/>
    <property type="match status" value="1"/>
</dbReference>
<dbReference type="EMBL" id="FR845719">
    <property type="protein sequence ID" value="CCA53829.1"/>
    <property type="molecule type" value="Genomic_DNA"/>
</dbReference>
<dbReference type="InterPro" id="IPR023302">
    <property type="entry name" value="Pept_S9A_N"/>
</dbReference>
<dbReference type="InterPro" id="IPR029058">
    <property type="entry name" value="AB_hydrolase_fold"/>
</dbReference>
<evidence type="ECO:0000259" key="7">
    <source>
        <dbReference type="Pfam" id="PF00326"/>
    </source>
</evidence>
<dbReference type="GO" id="GO:0006508">
    <property type="term" value="P:proteolysis"/>
    <property type="evidence" value="ECO:0007669"/>
    <property type="project" value="UniProtKB-KW"/>
</dbReference>
<dbReference type="PRINTS" id="PR00862">
    <property type="entry name" value="PROLIGOPTASE"/>
</dbReference>
<keyword evidence="4" id="KW-0645">Protease</keyword>
<dbReference type="SUPFAM" id="SSF53474">
    <property type="entry name" value="alpha/beta-Hydrolases"/>
    <property type="match status" value="1"/>
</dbReference>
<keyword evidence="10" id="KW-1185">Reference proteome</keyword>
<dbReference type="eggNOG" id="COG1505">
    <property type="taxonomic scope" value="Bacteria"/>
</dbReference>
<evidence type="ECO:0000259" key="8">
    <source>
        <dbReference type="Pfam" id="PF02897"/>
    </source>
</evidence>
<dbReference type="Gene3D" id="3.40.50.1820">
    <property type="entry name" value="alpha/beta hydrolase"/>
    <property type="match status" value="1"/>
</dbReference>
<dbReference type="PANTHER" id="PTHR42881:SF2">
    <property type="entry name" value="PROLYL ENDOPEPTIDASE"/>
    <property type="match status" value="1"/>
</dbReference>
<evidence type="ECO:0000256" key="2">
    <source>
        <dbReference type="ARBA" id="ARBA00005228"/>
    </source>
</evidence>
<dbReference type="InterPro" id="IPR002471">
    <property type="entry name" value="Pept_S9_AS"/>
</dbReference>
<dbReference type="InterPro" id="IPR051167">
    <property type="entry name" value="Prolyl_oligopep/macrocyclase"/>
</dbReference>
<keyword evidence="5 9" id="KW-0378">Hydrolase</keyword>
<comment type="similarity">
    <text evidence="2">Belongs to the peptidase S9A family.</text>
</comment>
<dbReference type="SUPFAM" id="SSF50993">
    <property type="entry name" value="Peptidase/esterase 'gauge' domain"/>
    <property type="match status" value="1"/>
</dbReference>
<evidence type="ECO:0000256" key="4">
    <source>
        <dbReference type="ARBA" id="ARBA00022670"/>
    </source>
</evidence>
<dbReference type="RefSeq" id="WP_015031748.1">
    <property type="nucleotide sequence ID" value="NC_018750.1"/>
</dbReference>
<dbReference type="InterPro" id="IPR001375">
    <property type="entry name" value="Peptidase_S9_cat"/>
</dbReference>
<protein>
    <recommendedName>
        <fullName evidence="3">prolyl oligopeptidase</fullName>
        <ecNumber evidence="3">3.4.21.26</ecNumber>
    </recommendedName>
</protein>
<accession>F2R8B1</accession>
<name>F2R8B1_STRVP</name>
<organism evidence="9 10">
    <name type="scientific">Streptomyces venezuelae (strain ATCC 10712 / CBS 650.69 / DSM 40230 / JCM 4526 / NBRC 13096 / PD 04745)</name>
    <dbReference type="NCBI Taxonomy" id="953739"/>
    <lineage>
        <taxon>Bacteria</taxon>
        <taxon>Bacillati</taxon>
        <taxon>Actinomycetota</taxon>
        <taxon>Actinomycetes</taxon>
        <taxon>Kitasatosporales</taxon>
        <taxon>Streptomycetaceae</taxon>
        <taxon>Streptomyces</taxon>
    </lineage>
</organism>
<dbReference type="OrthoDB" id="9801421at2"/>
<dbReference type="EC" id="3.4.21.26" evidence="3"/>
<keyword evidence="6" id="KW-0720">Serine protease</keyword>
<evidence type="ECO:0000313" key="9">
    <source>
        <dbReference type="EMBL" id="CCA53829.1"/>
    </source>
</evidence>
<feature type="domain" description="Peptidase S9A N-terminal" evidence="8">
    <location>
        <begin position="14"/>
        <end position="428"/>
    </location>
</feature>
<dbReference type="Pfam" id="PF02897">
    <property type="entry name" value="Peptidase_S9_N"/>
    <property type="match status" value="1"/>
</dbReference>
<gene>
    <name evidence="9" type="ordered locus">SVEN_0542</name>
</gene>
<dbReference type="HOGENOM" id="CLU_011290_1_1_11"/>
<dbReference type="PROSITE" id="PS00708">
    <property type="entry name" value="PRO_ENDOPEP_SER"/>
    <property type="match status" value="1"/>
</dbReference>
<dbReference type="InterPro" id="IPR002470">
    <property type="entry name" value="Peptidase_S9A"/>
</dbReference>
<dbReference type="MEROPS" id="S09.076"/>
<evidence type="ECO:0000313" key="10">
    <source>
        <dbReference type="Proteomes" id="UP000006854"/>
    </source>
</evidence>
<dbReference type="KEGG" id="sve:SVEN_0542"/>
<evidence type="ECO:0000256" key="1">
    <source>
        <dbReference type="ARBA" id="ARBA00001070"/>
    </source>
</evidence>
<reference evidence="9 10" key="1">
    <citation type="journal article" date="2011" name="BMC Genomics">
        <title>Genome-wide analysis of the role of GlnR in Streptomyces venezuelae provides new insights into global nitrogen regulation in actinomycetes.</title>
        <authorList>
            <person name="Pullan S.T."/>
            <person name="Bibb M.J."/>
            <person name="Merrick M."/>
        </authorList>
    </citation>
    <scope>NUCLEOTIDE SEQUENCE [LARGE SCALE GENOMIC DNA]</scope>
    <source>
        <strain evidence="10">ATCC 10712 / CBS 650.69 / DSM 40230 / JCM 4526 / NBRC 13096 / PD 04745</strain>
    </source>
</reference>
<dbReference type="PATRIC" id="fig|953739.5.peg.722"/>
<evidence type="ECO:0000256" key="5">
    <source>
        <dbReference type="ARBA" id="ARBA00022801"/>
    </source>
</evidence>
<dbReference type="AlphaFoldDB" id="F2R8B1"/>
<evidence type="ECO:0000256" key="6">
    <source>
        <dbReference type="ARBA" id="ARBA00022825"/>
    </source>
</evidence>
<feature type="domain" description="Peptidase S9 prolyl oligopeptidase catalytic" evidence="7">
    <location>
        <begin position="499"/>
        <end position="704"/>
    </location>
</feature>
<comment type="catalytic activity">
    <reaction evidence="1">
        <text>Hydrolysis of Pro-|-Xaa &gt;&gt; Ala-|-Xaa in oligopeptides.</text>
        <dbReference type="EC" id="3.4.21.26"/>
    </reaction>
</comment>
<dbReference type="GO" id="GO:0004252">
    <property type="term" value="F:serine-type endopeptidase activity"/>
    <property type="evidence" value="ECO:0007669"/>
    <property type="project" value="UniProtKB-EC"/>
</dbReference>
<dbReference type="GO" id="GO:0070012">
    <property type="term" value="F:oligopeptidase activity"/>
    <property type="evidence" value="ECO:0007669"/>
    <property type="project" value="TreeGrafter"/>
</dbReference>
<dbReference type="Gene3D" id="2.130.10.120">
    <property type="entry name" value="Prolyl oligopeptidase, N-terminal domain"/>
    <property type="match status" value="1"/>
</dbReference>
<dbReference type="GO" id="GO:0005829">
    <property type="term" value="C:cytosol"/>
    <property type="evidence" value="ECO:0007669"/>
    <property type="project" value="TreeGrafter"/>
</dbReference>
<dbReference type="Proteomes" id="UP000006854">
    <property type="component" value="Chromosome"/>
</dbReference>
<dbReference type="STRING" id="953739.SVEN_0542"/>
<dbReference type="GeneID" id="51861137"/>
<dbReference type="Pfam" id="PF00326">
    <property type="entry name" value="Peptidase_S9"/>
    <property type="match status" value="1"/>
</dbReference>